<dbReference type="InterPro" id="IPR000715">
    <property type="entry name" value="Glycosyl_transferase_4"/>
</dbReference>
<dbReference type="GO" id="GO:0071555">
    <property type="term" value="P:cell wall organization"/>
    <property type="evidence" value="ECO:0007669"/>
    <property type="project" value="TreeGrafter"/>
</dbReference>
<dbReference type="PANTHER" id="PTHR22926:SF3">
    <property type="entry name" value="UNDECAPRENYL-PHOSPHATE ALPHA-N-ACETYLGLUCOSAMINYL 1-PHOSPHATE TRANSFERASE"/>
    <property type="match status" value="1"/>
</dbReference>
<evidence type="ECO:0000256" key="1">
    <source>
        <dbReference type="ARBA" id="ARBA00004651"/>
    </source>
</evidence>
<protein>
    <submittedName>
        <fullName evidence="10">Undecaprenyl/decaprenyl-phosphate alpha-N-acetylglucosaminyl 1-phosphate transferase</fullName>
    </submittedName>
</protein>
<dbReference type="AlphaFoldDB" id="A0A223SAX7"/>
<keyword evidence="7" id="KW-0479">Metal-binding</keyword>
<keyword evidence="4 9" id="KW-0812">Transmembrane</keyword>
<dbReference type="GO" id="GO:0044038">
    <property type="term" value="P:cell wall macromolecule biosynthetic process"/>
    <property type="evidence" value="ECO:0007669"/>
    <property type="project" value="TreeGrafter"/>
</dbReference>
<dbReference type="GO" id="GO:0005886">
    <property type="term" value="C:plasma membrane"/>
    <property type="evidence" value="ECO:0007669"/>
    <property type="project" value="UniProtKB-SubCell"/>
</dbReference>
<feature type="compositionally biased region" description="Basic and acidic residues" evidence="8">
    <location>
        <begin position="380"/>
        <end position="394"/>
    </location>
</feature>
<keyword evidence="6 9" id="KW-0472">Membrane</keyword>
<evidence type="ECO:0000256" key="6">
    <source>
        <dbReference type="ARBA" id="ARBA00023136"/>
    </source>
</evidence>
<dbReference type="OrthoDB" id="9783652at2"/>
<comment type="cofactor">
    <cofactor evidence="7">
        <name>Mg(2+)</name>
        <dbReference type="ChEBI" id="CHEBI:18420"/>
    </cofactor>
</comment>
<accession>A0A223SAX7</accession>
<keyword evidence="5 9" id="KW-1133">Transmembrane helix</keyword>
<dbReference type="RefSeq" id="WP_017620925.1">
    <property type="nucleotide sequence ID" value="NZ_ANBG01000365.1"/>
</dbReference>
<gene>
    <name evidence="10" type="ORF">CDO52_23175</name>
</gene>
<feature type="transmembrane region" description="Helical" evidence="9">
    <location>
        <begin position="6"/>
        <end position="27"/>
    </location>
</feature>
<feature type="transmembrane region" description="Helical" evidence="9">
    <location>
        <begin position="265"/>
        <end position="290"/>
    </location>
</feature>
<dbReference type="GO" id="GO:0016780">
    <property type="term" value="F:phosphotransferase activity, for other substituted phosphate groups"/>
    <property type="evidence" value="ECO:0007669"/>
    <property type="project" value="InterPro"/>
</dbReference>
<evidence type="ECO:0000256" key="4">
    <source>
        <dbReference type="ARBA" id="ARBA00022692"/>
    </source>
</evidence>
<feature type="binding site" evidence="7">
    <location>
        <position position="224"/>
    </location>
    <ligand>
        <name>Mg(2+)</name>
        <dbReference type="ChEBI" id="CHEBI:18420"/>
    </ligand>
</feature>
<evidence type="ECO:0000256" key="2">
    <source>
        <dbReference type="ARBA" id="ARBA00022475"/>
    </source>
</evidence>
<dbReference type="Proteomes" id="UP000215005">
    <property type="component" value="Chromosome"/>
</dbReference>
<reference evidence="10 11" key="1">
    <citation type="submission" date="2017-08" db="EMBL/GenBank/DDBJ databases">
        <title>The complete genome sequence of Nocardiopsis gilva YIM 90087.</title>
        <authorList>
            <person name="Yin M."/>
            <person name="Tang S."/>
        </authorList>
    </citation>
    <scope>NUCLEOTIDE SEQUENCE [LARGE SCALE GENOMIC DNA]</scope>
    <source>
        <strain evidence="10 11">YIM 90087</strain>
    </source>
</reference>
<feature type="transmembrane region" description="Helical" evidence="9">
    <location>
        <begin position="348"/>
        <end position="368"/>
    </location>
</feature>
<dbReference type="KEGG" id="ngv:CDO52_23175"/>
<proteinExistence type="predicted"/>
<evidence type="ECO:0000256" key="5">
    <source>
        <dbReference type="ARBA" id="ARBA00022989"/>
    </source>
</evidence>
<feature type="transmembrane region" description="Helical" evidence="9">
    <location>
        <begin position="165"/>
        <end position="183"/>
    </location>
</feature>
<keyword evidence="3 10" id="KW-0808">Transferase</keyword>
<dbReference type="InterPro" id="IPR018480">
    <property type="entry name" value="PNAcMuramoyl-5peptid_Trfase_CS"/>
</dbReference>
<dbReference type="CDD" id="cd06853">
    <property type="entry name" value="GT_WecA_like"/>
    <property type="match status" value="1"/>
</dbReference>
<feature type="transmembrane region" description="Helical" evidence="9">
    <location>
        <begin position="48"/>
        <end position="67"/>
    </location>
</feature>
<feature type="region of interest" description="Disordered" evidence="8">
    <location>
        <begin position="373"/>
        <end position="402"/>
    </location>
</feature>
<feature type="transmembrane region" description="Helical" evidence="9">
    <location>
        <begin position="139"/>
        <end position="158"/>
    </location>
</feature>
<keyword evidence="7" id="KW-0460">Magnesium</keyword>
<name>A0A223SAX7_9ACTN</name>
<evidence type="ECO:0000256" key="7">
    <source>
        <dbReference type="PIRSR" id="PIRSR600715-1"/>
    </source>
</evidence>
<feature type="transmembrane region" description="Helical" evidence="9">
    <location>
        <begin position="73"/>
        <end position="95"/>
    </location>
</feature>
<sequence length="402" mass="42989">MREYALTFVIAVAVTYLLTPFVRRAAITFGAVPPVRDRDVHSEPIPRLGGIAIYGGFAAALLISAKLPHLQEVFVYNTWMALLLAGGLITVIGIVDDRWGMGPIPKLAGQVAAAGILVSMGVQLLWLPLPGTTLSLGPWLGAVISVLLIVVTINAVNFADGLDGLAAGIVAISAFAFFAYYYVAAVDQGFERQSYPAMIAIILAGVCIGFLLHNFNPARVFMGDTGSMLLGLLLTSITITVTGQFDANTAANSGQDGAVGVHHGLVVFLPVLLPLLVIALPLADLVLAVVRRTLAGKSPFAPDKKHLHHRLLELGHSHARAVLLMYLWAAIIAFASVSLAVFDQPVMILTVTTLVALCAVGLITLPRLRRRRRRQQKRSSTKDHISVAKERSRSASETMNDA</sequence>
<dbReference type="Pfam" id="PF00953">
    <property type="entry name" value="Glycos_transf_4"/>
    <property type="match status" value="1"/>
</dbReference>
<feature type="transmembrane region" description="Helical" evidence="9">
    <location>
        <begin position="107"/>
        <end position="127"/>
    </location>
</feature>
<feature type="transmembrane region" description="Helical" evidence="9">
    <location>
        <begin position="195"/>
        <end position="215"/>
    </location>
</feature>
<dbReference type="EMBL" id="CP022753">
    <property type="protein sequence ID" value="ASU85307.1"/>
    <property type="molecule type" value="Genomic_DNA"/>
</dbReference>
<dbReference type="PROSITE" id="PS01348">
    <property type="entry name" value="MRAY_2"/>
    <property type="match status" value="1"/>
</dbReference>
<evidence type="ECO:0000313" key="10">
    <source>
        <dbReference type="EMBL" id="ASU85307.1"/>
    </source>
</evidence>
<dbReference type="PANTHER" id="PTHR22926">
    <property type="entry name" value="PHOSPHO-N-ACETYLMURAMOYL-PENTAPEPTIDE-TRANSFERASE"/>
    <property type="match status" value="1"/>
</dbReference>
<evidence type="ECO:0000256" key="8">
    <source>
        <dbReference type="SAM" id="MobiDB-lite"/>
    </source>
</evidence>
<comment type="subcellular location">
    <subcellularLocation>
        <location evidence="1">Cell membrane</location>
        <topology evidence="1">Multi-pass membrane protein</topology>
    </subcellularLocation>
</comment>
<keyword evidence="2" id="KW-1003">Cell membrane</keyword>
<feature type="transmembrane region" description="Helical" evidence="9">
    <location>
        <begin position="321"/>
        <end position="342"/>
    </location>
</feature>
<keyword evidence="11" id="KW-1185">Reference proteome</keyword>
<dbReference type="GO" id="GO:0046872">
    <property type="term" value="F:metal ion binding"/>
    <property type="evidence" value="ECO:0007669"/>
    <property type="project" value="UniProtKB-KW"/>
</dbReference>
<feature type="binding site" evidence="7">
    <location>
        <position position="157"/>
    </location>
    <ligand>
        <name>Mg(2+)</name>
        <dbReference type="ChEBI" id="CHEBI:18420"/>
    </ligand>
</feature>
<dbReference type="GO" id="GO:0009103">
    <property type="term" value="P:lipopolysaccharide biosynthetic process"/>
    <property type="evidence" value="ECO:0007669"/>
    <property type="project" value="TreeGrafter"/>
</dbReference>
<evidence type="ECO:0000256" key="3">
    <source>
        <dbReference type="ARBA" id="ARBA00022679"/>
    </source>
</evidence>
<evidence type="ECO:0000256" key="9">
    <source>
        <dbReference type="SAM" id="Phobius"/>
    </source>
</evidence>
<feature type="transmembrane region" description="Helical" evidence="9">
    <location>
        <begin position="227"/>
        <end position="245"/>
    </location>
</feature>
<organism evidence="10 11">
    <name type="scientific">Nocardiopsis gilva YIM 90087</name>
    <dbReference type="NCBI Taxonomy" id="1235441"/>
    <lineage>
        <taxon>Bacteria</taxon>
        <taxon>Bacillati</taxon>
        <taxon>Actinomycetota</taxon>
        <taxon>Actinomycetes</taxon>
        <taxon>Streptosporangiales</taxon>
        <taxon>Nocardiopsidaceae</taxon>
        <taxon>Nocardiopsis</taxon>
    </lineage>
</organism>
<evidence type="ECO:0000313" key="11">
    <source>
        <dbReference type="Proteomes" id="UP000215005"/>
    </source>
</evidence>